<dbReference type="InterPro" id="IPR036378">
    <property type="entry name" value="FAS1_dom_sf"/>
</dbReference>
<dbReference type="PANTHER" id="PTHR10900">
    <property type="entry name" value="PERIOSTIN-RELATED"/>
    <property type="match status" value="1"/>
</dbReference>
<sequence>MMKNNPNVRSFAILMVICVIAFIFINACKRESYTLATTDDVNITGYLDKYPEKFSMMRQIVERSGTAGYLGAYGRYTLFTPTNDAVTAWLKGIGKANVSDLTVEQSKDMVKFHLLPDTVATNRFTDGKLPQITLYGQYLQTGAINDGGVSSYIVNKQAKISQSNVRLGNGIIHVIDHVLIPATLTTAQTIEASGRYKYFTQALKETGFYDSLNVASSAVKDTTRRLQTAIIESDSALVKAGYSSYEAFKAKFSKTGDPKNHSDSLWLYIAYHLSAGATYTPDIIASSTINTLAPKEVVTTKYVNQRILLNDDEFNGVLEPGVEVNRTFSNITTANGVLHETKNLYAIKVRYPTGVFFDVCDQPELKANPIWRGRNGATGGTIPLIANGAPILSGMRVNNPAKATLPQNYDYFVSVFGATRRIAYDDKLNLSLGLTNANRAIWVELKTPMLVKGKYKVWICYSQFGSGPLCQIAMDVGTPDAQVLPNLIDFRQTLGSSGMTDAGAALASSDPLMLAQGFKRYLATTNDKDKNGNAGLIQPAVKNNWPTATGRLAGTVNITTTDRHWIRLTMVGGAEASSNTWLDMIHFIPENDDQNYPRFSPGKDGLIFQKP</sequence>
<dbReference type="InterPro" id="IPR050904">
    <property type="entry name" value="Adhesion/Biosynth-related"/>
</dbReference>
<evidence type="ECO:0000313" key="3">
    <source>
        <dbReference type="Proteomes" id="UP000515806"/>
    </source>
</evidence>
<gene>
    <name evidence="2" type="ORF">H9L23_15375</name>
</gene>
<keyword evidence="3" id="KW-1185">Reference proteome</keyword>
<dbReference type="KEGG" id="proe:H9L23_15375"/>
<reference evidence="2 3" key="1">
    <citation type="submission" date="2020-08" db="EMBL/GenBank/DDBJ databases">
        <title>Genome sequence of Pedobacter roseus KACC 11594T.</title>
        <authorList>
            <person name="Hyun D.-W."/>
            <person name="Bae J.-W."/>
        </authorList>
    </citation>
    <scope>NUCLEOTIDE SEQUENCE [LARGE SCALE GENOMIC DNA]</scope>
    <source>
        <strain evidence="2 3">KACC 11594</strain>
    </source>
</reference>
<dbReference type="AlphaFoldDB" id="A0A7G9QAZ9"/>
<dbReference type="PROSITE" id="PS50213">
    <property type="entry name" value="FAS1"/>
    <property type="match status" value="1"/>
</dbReference>
<name>A0A7G9QAZ9_9SPHI</name>
<proteinExistence type="predicted"/>
<dbReference type="InterPro" id="IPR000782">
    <property type="entry name" value="FAS1_domain"/>
</dbReference>
<organism evidence="2 3">
    <name type="scientific">Pedobacter roseus</name>
    <dbReference type="NCBI Taxonomy" id="336820"/>
    <lineage>
        <taxon>Bacteria</taxon>
        <taxon>Pseudomonadati</taxon>
        <taxon>Bacteroidota</taxon>
        <taxon>Sphingobacteriia</taxon>
        <taxon>Sphingobacteriales</taxon>
        <taxon>Sphingobacteriaceae</taxon>
        <taxon>Pedobacter</taxon>
    </lineage>
</organism>
<evidence type="ECO:0000259" key="1">
    <source>
        <dbReference type="PROSITE" id="PS50213"/>
    </source>
</evidence>
<dbReference type="RefSeq" id="WP_187591246.1">
    <property type="nucleotide sequence ID" value="NZ_CP060723.1"/>
</dbReference>
<accession>A0A7G9QAZ9</accession>
<dbReference type="SUPFAM" id="SSF82153">
    <property type="entry name" value="FAS1 domain"/>
    <property type="match status" value="2"/>
</dbReference>
<dbReference type="PANTHER" id="PTHR10900:SF77">
    <property type="entry name" value="FI19380P1"/>
    <property type="match status" value="1"/>
</dbReference>
<dbReference type="SMART" id="SM00554">
    <property type="entry name" value="FAS1"/>
    <property type="match status" value="1"/>
</dbReference>
<protein>
    <submittedName>
        <fullName evidence="2">Fasciclin domain-containing protein</fullName>
    </submittedName>
</protein>
<dbReference type="Gene3D" id="2.30.180.10">
    <property type="entry name" value="FAS1 domain"/>
    <property type="match status" value="2"/>
</dbReference>
<evidence type="ECO:0000313" key="2">
    <source>
        <dbReference type="EMBL" id="QNN40524.1"/>
    </source>
</evidence>
<feature type="domain" description="FAS1" evidence="1">
    <location>
        <begin position="40"/>
        <end position="179"/>
    </location>
</feature>
<dbReference type="Proteomes" id="UP000515806">
    <property type="component" value="Chromosome"/>
</dbReference>
<dbReference type="EMBL" id="CP060723">
    <property type="protein sequence ID" value="QNN40524.1"/>
    <property type="molecule type" value="Genomic_DNA"/>
</dbReference>
<dbReference type="Pfam" id="PF02469">
    <property type="entry name" value="Fasciclin"/>
    <property type="match status" value="1"/>
</dbReference>